<organism evidence="1">
    <name type="scientific">Lygus hesperus</name>
    <name type="common">Western plant bug</name>
    <dbReference type="NCBI Taxonomy" id="30085"/>
    <lineage>
        <taxon>Eukaryota</taxon>
        <taxon>Metazoa</taxon>
        <taxon>Ecdysozoa</taxon>
        <taxon>Arthropoda</taxon>
        <taxon>Hexapoda</taxon>
        <taxon>Insecta</taxon>
        <taxon>Pterygota</taxon>
        <taxon>Neoptera</taxon>
        <taxon>Paraneoptera</taxon>
        <taxon>Hemiptera</taxon>
        <taxon>Heteroptera</taxon>
        <taxon>Panheteroptera</taxon>
        <taxon>Cimicomorpha</taxon>
        <taxon>Miridae</taxon>
        <taxon>Mirini</taxon>
        <taxon>Lygus</taxon>
    </lineage>
</organism>
<name>A0A146M7F7_LYGHE</name>
<proteinExistence type="predicted"/>
<dbReference type="AlphaFoldDB" id="A0A146M7F7"/>
<gene>
    <name evidence="1" type="ORF">g.49646</name>
</gene>
<accession>A0A146M7F7</accession>
<evidence type="ECO:0000313" key="1">
    <source>
        <dbReference type="EMBL" id="JAQ15359.1"/>
    </source>
</evidence>
<sequence>MTITTGKNFPKWCFRRVQKAITAAIVCTTADENSAHRKISYHISGKVTRSSRVVTSRKDATPSPPISQANFSRVITNLRRSSCPPSSDEKAFETGSEEWFHIKSWRDKNHFCHHSPLGRLGTHQRTNTGFFFIDLLTSRFRNEQLLSVRSGY</sequence>
<dbReference type="EMBL" id="GDHC01003270">
    <property type="protein sequence ID" value="JAQ15359.1"/>
    <property type="molecule type" value="Transcribed_RNA"/>
</dbReference>
<reference evidence="1" key="1">
    <citation type="journal article" date="2016" name="Gigascience">
        <title>De novo construction of an expanded transcriptome assembly for the western tarnished plant bug, Lygus hesperus.</title>
        <authorList>
            <person name="Tassone E.E."/>
            <person name="Geib S.M."/>
            <person name="Hall B."/>
            <person name="Fabrick J.A."/>
            <person name="Brent C.S."/>
            <person name="Hull J.J."/>
        </authorList>
    </citation>
    <scope>NUCLEOTIDE SEQUENCE</scope>
</reference>
<protein>
    <submittedName>
        <fullName evidence="1">Uncharacterized protein</fullName>
    </submittedName>
</protein>